<reference evidence="3" key="1">
    <citation type="submission" date="2025-08" db="UniProtKB">
        <authorList>
            <consortium name="RefSeq"/>
        </authorList>
    </citation>
    <scope>IDENTIFICATION</scope>
</reference>
<evidence type="ECO:0000313" key="3">
    <source>
        <dbReference type="RefSeq" id="XP_008470595.1"/>
    </source>
</evidence>
<name>A0A1S3CYS1_DIACI</name>
<proteinExistence type="predicted"/>
<feature type="compositionally biased region" description="Acidic residues" evidence="1">
    <location>
        <begin position="41"/>
        <end position="53"/>
    </location>
</feature>
<dbReference type="PaxDb" id="121845-A0A1S3CYS1"/>
<evidence type="ECO:0000313" key="2">
    <source>
        <dbReference type="Proteomes" id="UP000079169"/>
    </source>
</evidence>
<feature type="region of interest" description="Disordered" evidence="1">
    <location>
        <begin position="35"/>
        <end position="56"/>
    </location>
</feature>
<protein>
    <submittedName>
        <fullName evidence="3">Proline-rich proteoglycan 2-like</fullName>
    </submittedName>
</protein>
<dbReference type="AlphaFoldDB" id="A0A1S3CYS1"/>
<keyword evidence="2" id="KW-1185">Reference proteome</keyword>
<feature type="compositionally biased region" description="Low complexity" evidence="1">
    <location>
        <begin position="223"/>
        <end position="236"/>
    </location>
</feature>
<dbReference type="RefSeq" id="XP_008470595.1">
    <property type="nucleotide sequence ID" value="XM_008472373.3"/>
</dbReference>
<dbReference type="GeneID" id="103507857"/>
<dbReference type="KEGG" id="dci:103507857"/>
<gene>
    <name evidence="3" type="primary">LOC103507857</name>
</gene>
<accession>A0A1S3CYS1</accession>
<evidence type="ECO:0000256" key="1">
    <source>
        <dbReference type="SAM" id="MobiDB-lite"/>
    </source>
</evidence>
<feature type="region of interest" description="Disordered" evidence="1">
    <location>
        <begin position="74"/>
        <end position="160"/>
    </location>
</feature>
<feature type="compositionally biased region" description="Basic and acidic residues" evidence="1">
    <location>
        <begin position="82"/>
        <end position="91"/>
    </location>
</feature>
<feature type="region of interest" description="Disordered" evidence="1">
    <location>
        <begin position="212"/>
        <end position="243"/>
    </location>
</feature>
<organism evidence="2 3">
    <name type="scientific">Diaphorina citri</name>
    <name type="common">Asian citrus psyllid</name>
    <dbReference type="NCBI Taxonomy" id="121845"/>
    <lineage>
        <taxon>Eukaryota</taxon>
        <taxon>Metazoa</taxon>
        <taxon>Ecdysozoa</taxon>
        <taxon>Arthropoda</taxon>
        <taxon>Hexapoda</taxon>
        <taxon>Insecta</taxon>
        <taxon>Pterygota</taxon>
        <taxon>Neoptera</taxon>
        <taxon>Paraneoptera</taxon>
        <taxon>Hemiptera</taxon>
        <taxon>Sternorrhyncha</taxon>
        <taxon>Psylloidea</taxon>
        <taxon>Psyllidae</taxon>
        <taxon>Diaphorininae</taxon>
        <taxon>Diaphorina</taxon>
    </lineage>
</organism>
<sequence length="351" mass="37844">MSKRRSSSKKKSDEQMLCINMKGLDSLCNIASDMSMNSEYGNEEEEDYDDPDDLDKSLDCAECGASITILATPINRGQTRARGRDMNEPRDIMQSQQYYRDSSGESEAPRGYYQQRGGDSNPPFGHQQPSAHGHQHGHPPPSIMKQNENQAPPGGGGAPCCGGPPQAKKCTFHNHGTTAGGAGCPMANQQPSTQGCTNPACLQARGNCPLQPTGGHGAPPPQCGQQQQPSGQQGQGSESRNPTRHYSVNVTACTIGLEKLEAKLEKKKSIVEISCCFLLKTNEAKYQEDLDNICKTLKSETEKSLQNCASDDKSGGGNNCFQTTMLMNSAAACELRKRGNGCTIPTWVKHT</sequence>
<dbReference type="Proteomes" id="UP000079169">
    <property type="component" value="Unplaced"/>
</dbReference>